<keyword evidence="3" id="KW-1185">Reference proteome</keyword>
<dbReference type="Proteomes" id="UP001271769">
    <property type="component" value="Unassembled WGS sequence"/>
</dbReference>
<protein>
    <submittedName>
        <fullName evidence="2">Uncharacterized protein</fullName>
    </submittedName>
</protein>
<comment type="caution">
    <text evidence="2">The sequence shown here is derived from an EMBL/GenBank/DDBJ whole genome shotgun (WGS) entry which is preliminary data.</text>
</comment>
<evidence type="ECO:0000313" key="2">
    <source>
        <dbReference type="EMBL" id="MDY0871025.1"/>
    </source>
</evidence>
<evidence type="ECO:0000256" key="1">
    <source>
        <dbReference type="SAM" id="MobiDB-lite"/>
    </source>
</evidence>
<evidence type="ECO:0000313" key="3">
    <source>
        <dbReference type="Proteomes" id="UP001271769"/>
    </source>
</evidence>
<dbReference type="RefSeq" id="WP_320499394.1">
    <property type="nucleotide sequence ID" value="NZ_JAXCLX010000001.1"/>
</dbReference>
<gene>
    <name evidence="2" type="ORF">SMD31_03800</name>
</gene>
<reference evidence="2 3" key="1">
    <citation type="journal article" date="2013" name="Antonie Van Leeuwenhoek">
        <title>Dongia rigui sp. nov., isolated from freshwater of a large wetland in Korea.</title>
        <authorList>
            <person name="Baik K.S."/>
            <person name="Hwang Y.M."/>
            <person name="Choi J.S."/>
            <person name="Kwon J."/>
            <person name="Seong C.N."/>
        </authorList>
    </citation>
    <scope>NUCLEOTIDE SEQUENCE [LARGE SCALE GENOMIC DNA]</scope>
    <source>
        <strain evidence="2 3">04SU4-P</strain>
    </source>
</reference>
<accession>A0ABU5DVQ8</accession>
<dbReference type="EMBL" id="JAXCLX010000001">
    <property type="protein sequence ID" value="MDY0871025.1"/>
    <property type="molecule type" value="Genomic_DNA"/>
</dbReference>
<organism evidence="2 3">
    <name type="scientific">Dongia rigui</name>
    <dbReference type="NCBI Taxonomy" id="940149"/>
    <lineage>
        <taxon>Bacteria</taxon>
        <taxon>Pseudomonadati</taxon>
        <taxon>Pseudomonadota</taxon>
        <taxon>Alphaproteobacteria</taxon>
        <taxon>Rhodospirillales</taxon>
        <taxon>Dongiaceae</taxon>
        <taxon>Dongia</taxon>
    </lineage>
</organism>
<name>A0ABU5DVQ8_9PROT</name>
<sequence length="86" mass="9665">MSIGKWLTELVVGQPALQPIPVRAQSRAQLIAEARRQVGNVSAETRDRLADAFEAQAARQRIDRQLRDTSGAQNMTDVMRSMMSRR</sequence>
<proteinExistence type="predicted"/>
<feature type="region of interest" description="Disordered" evidence="1">
    <location>
        <begin position="62"/>
        <end position="86"/>
    </location>
</feature>